<evidence type="ECO:0000256" key="4">
    <source>
        <dbReference type="ARBA" id="ARBA00021721"/>
    </source>
</evidence>
<evidence type="ECO:0000256" key="12">
    <source>
        <dbReference type="ARBA" id="ARBA00029903"/>
    </source>
</evidence>
<dbReference type="EC" id="3.1.1.4" evidence="3"/>
<dbReference type="CDD" id="cd04704">
    <property type="entry name" value="PLA2_bee_venom_like"/>
    <property type="match status" value="1"/>
</dbReference>
<dbReference type="AlphaFoldDB" id="A0A8J2GZJ5"/>
<reference evidence="14" key="1">
    <citation type="submission" date="2021-04" db="EMBL/GenBank/DDBJ databases">
        <authorList>
            <person name="Chebbi M.A.C M."/>
        </authorList>
    </citation>
    <scope>NUCLEOTIDE SEQUENCE</scope>
</reference>
<comment type="caution">
    <text evidence="14">The sequence shown here is derived from an EMBL/GenBank/DDBJ whole genome shotgun (WGS) entry which is preliminary data.</text>
</comment>
<dbReference type="GO" id="GO:0006644">
    <property type="term" value="P:phospholipid metabolic process"/>
    <property type="evidence" value="ECO:0007669"/>
    <property type="project" value="InterPro"/>
</dbReference>
<dbReference type="InterPro" id="IPR036444">
    <property type="entry name" value="PLipase_A2_dom_sf"/>
</dbReference>
<proteinExistence type="predicted"/>
<dbReference type="GO" id="GO:0005576">
    <property type="term" value="C:extracellular region"/>
    <property type="evidence" value="ECO:0007669"/>
    <property type="project" value="UniProtKB-SubCell"/>
</dbReference>
<name>A0A8J2GZJ5_COTCN</name>
<feature type="domain" description="Phospholipase A2-like central" evidence="13">
    <location>
        <begin position="1"/>
        <end position="115"/>
    </location>
</feature>
<keyword evidence="7" id="KW-0378">Hydrolase</keyword>
<dbReference type="Pfam" id="PF05826">
    <property type="entry name" value="Phospholip_A2_2"/>
    <property type="match status" value="1"/>
</dbReference>
<evidence type="ECO:0000256" key="5">
    <source>
        <dbReference type="ARBA" id="ARBA00022525"/>
    </source>
</evidence>
<dbReference type="PANTHER" id="PTHR12253">
    <property type="entry name" value="RH14732P"/>
    <property type="match status" value="1"/>
</dbReference>
<sequence length="135" mass="15881">MFILGTKWCGSGTIAEDYNDLGYFRETDACCRMHDHCDETIEAMQTRHGLTNPSYYTRVHCSCDEKFYDCLHGTEENISTKVGTVYFSVLNTQCFRKEFPITSCKKYTTYPKRCTEYDLDTSQDKIYQWFDVPLY</sequence>
<dbReference type="FunFam" id="1.20.90.10:FF:000002">
    <property type="entry name" value="Phospholipase A2 group III"/>
    <property type="match status" value="1"/>
</dbReference>
<dbReference type="InterPro" id="IPR033113">
    <property type="entry name" value="PLA2_histidine"/>
</dbReference>
<keyword evidence="15" id="KW-1185">Reference proteome</keyword>
<evidence type="ECO:0000256" key="6">
    <source>
        <dbReference type="ARBA" id="ARBA00022723"/>
    </source>
</evidence>
<comment type="subcellular location">
    <subcellularLocation>
        <location evidence="2">Secreted</location>
    </subcellularLocation>
</comment>
<keyword evidence="9" id="KW-0442">Lipid degradation</keyword>
<evidence type="ECO:0000256" key="10">
    <source>
        <dbReference type="ARBA" id="ARBA00023098"/>
    </source>
</evidence>
<evidence type="ECO:0000256" key="11">
    <source>
        <dbReference type="ARBA" id="ARBA00023157"/>
    </source>
</evidence>
<dbReference type="SMART" id="SM00085">
    <property type="entry name" value="PA2c"/>
    <property type="match status" value="1"/>
</dbReference>
<evidence type="ECO:0000313" key="15">
    <source>
        <dbReference type="Proteomes" id="UP000786811"/>
    </source>
</evidence>
<dbReference type="InterPro" id="IPR016090">
    <property type="entry name" value="PLA2-like_dom"/>
</dbReference>
<evidence type="ECO:0000256" key="7">
    <source>
        <dbReference type="ARBA" id="ARBA00022801"/>
    </source>
</evidence>
<dbReference type="Gene3D" id="1.20.90.10">
    <property type="entry name" value="Phospholipase A2 domain"/>
    <property type="match status" value="1"/>
</dbReference>
<keyword evidence="8" id="KW-0106">Calcium</keyword>
<keyword evidence="11" id="KW-1015">Disulfide bond</keyword>
<dbReference type="EMBL" id="CAJNRD030001114">
    <property type="protein sequence ID" value="CAG5073889.1"/>
    <property type="molecule type" value="Genomic_DNA"/>
</dbReference>
<keyword evidence="5" id="KW-0964">Secreted</keyword>
<dbReference type="GO" id="GO:0004623">
    <property type="term" value="F:phospholipase A2 activity"/>
    <property type="evidence" value="ECO:0007669"/>
    <property type="project" value="UniProtKB-EC"/>
</dbReference>
<dbReference type="Proteomes" id="UP000786811">
    <property type="component" value="Unassembled WGS sequence"/>
</dbReference>
<keyword evidence="10" id="KW-0443">Lipid metabolism</keyword>
<evidence type="ECO:0000259" key="13">
    <source>
        <dbReference type="SMART" id="SM00085"/>
    </source>
</evidence>
<evidence type="ECO:0000313" key="14">
    <source>
        <dbReference type="EMBL" id="CAG5073889.1"/>
    </source>
</evidence>
<organism evidence="14 15">
    <name type="scientific">Cotesia congregata</name>
    <name type="common">Parasitoid wasp</name>
    <name type="synonym">Apanteles congregatus</name>
    <dbReference type="NCBI Taxonomy" id="51543"/>
    <lineage>
        <taxon>Eukaryota</taxon>
        <taxon>Metazoa</taxon>
        <taxon>Ecdysozoa</taxon>
        <taxon>Arthropoda</taxon>
        <taxon>Hexapoda</taxon>
        <taxon>Insecta</taxon>
        <taxon>Pterygota</taxon>
        <taxon>Neoptera</taxon>
        <taxon>Endopterygota</taxon>
        <taxon>Hymenoptera</taxon>
        <taxon>Apocrita</taxon>
        <taxon>Ichneumonoidea</taxon>
        <taxon>Braconidae</taxon>
        <taxon>Microgastrinae</taxon>
        <taxon>Cotesia</taxon>
    </lineage>
</organism>
<dbReference type="SUPFAM" id="SSF48619">
    <property type="entry name" value="Phospholipase A2, PLA2"/>
    <property type="match status" value="1"/>
</dbReference>
<evidence type="ECO:0000256" key="9">
    <source>
        <dbReference type="ARBA" id="ARBA00022963"/>
    </source>
</evidence>
<dbReference type="OrthoDB" id="10059604at2759"/>
<dbReference type="PROSITE" id="PS00118">
    <property type="entry name" value="PA2_HIS"/>
    <property type="match status" value="1"/>
</dbReference>
<dbReference type="GO" id="GO:0046872">
    <property type="term" value="F:metal ion binding"/>
    <property type="evidence" value="ECO:0007669"/>
    <property type="project" value="UniProtKB-KW"/>
</dbReference>
<comment type="cofactor">
    <cofactor evidence="1">
        <name>Ca(2+)</name>
        <dbReference type="ChEBI" id="CHEBI:29108"/>
    </cofactor>
</comment>
<evidence type="ECO:0000256" key="1">
    <source>
        <dbReference type="ARBA" id="ARBA00001913"/>
    </source>
</evidence>
<dbReference type="GO" id="GO:0050482">
    <property type="term" value="P:arachidonate secretion"/>
    <property type="evidence" value="ECO:0007669"/>
    <property type="project" value="InterPro"/>
</dbReference>
<evidence type="ECO:0000256" key="2">
    <source>
        <dbReference type="ARBA" id="ARBA00004613"/>
    </source>
</evidence>
<evidence type="ECO:0000256" key="3">
    <source>
        <dbReference type="ARBA" id="ARBA00013278"/>
    </source>
</evidence>
<accession>A0A8J2GZJ5</accession>
<dbReference type="GO" id="GO:0016042">
    <property type="term" value="P:lipid catabolic process"/>
    <property type="evidence" value="ECO:0007669"/>
    <property type="project" value="UniProtKB-KW"/>
</dbReference>
<evidence type="ECO:0000256" key="8">
    <source>
        <dbReference type="ARBA" id="ARBA00022837"/>
    </source>
</evidence>
<gene>
    <name evidence="14" type="ORF">HICCMSTLAB_LOCUS661</name>
</gene>
<protein>
    <recommendedName>
        <fullName evidence="4">Phospholipase A2</fullName>
        <ecNumber evidence="3">3.1.1.4</ecNumber>
    </recommendedName>
    <alternativeName>
        <fullName evidence="12">Phosphatidylcholine 2-acylhydrolase</fullName>
    </alternativeName>
</protein>
<keyword evidence="6" id="KW-0479">Metal-binding</keyword>